<proteinExistence type="predicted"/>
<sequence length="163" mass="18257">MIRSLGRQEAPQAQGCGHCGAVMADMPLQWRSWTVPVKFYKGGSVCCNFRGITPLTLEEEILQPQNQGTKMSERDHSDYPDLSRVPSCYHDLREVFNKTSLLSHWPWDCAVYLLPGAPIPKASVLYAISGPQRKTMDVYIEASLKSGIIHPSSSPAMHRLQRT</sequence>
<protein>
    <submittedName>
        <fullName evidence="1">Uncharacterized protein</fullName>
    </submittedName>
</protein>
<evidence type="ECO:0000313" key="1">
    <source>
        <dbReference type="EMBL" id="KAI3363737.1"/>
    </source>
</evidence>
<reference evidence="1" key="1">
    <citation type="submission" date="2022-04" db="EMBL/GenBank/DDBJ databases">
        <title>Jade perch genome.</title>
        <authorList>
            <person name="Chao B."/>
        </authorList>
    </citation>
    <scope>NUCLEOTIDE SEQUENCE</scope>
    <source>
        <strain evidence="1">CB-2022</strain>
    </source>
</reference>
<accession>A0ACB8W7A2</accession>
<evidence type="ECO:0000313" key="2">
    <source>
        <dbReference type="Proteomes" id="UP000831701"/>
    </source>
</evidence>
<comment type="caution">
    <text evidence="1">The sequence shown here is derived from an EMBL/GenBank/DDBJ whole genome shotgun (WGS) entry which is preliminary data.</text>
</comment>
<dbReference type="EMBL" id="CM041543">
    <property type="protein sequence ID" value="KAI3363737.1"/>
    <property type="molecule type" value="Genomic_DNA"/>
</dbReference>
<name>A0ACB8W7A2_9TELE</name>
<keyword evidence="2" id="KW-1185">Reference proteome</keyword>
<organism evidence="1 2">
    <name type="scientific">Scortum barcoo</name>
    <name type="common">barcoo grunter</name>
    <dbReference type="NCBI Taxonomy" id="214431"/>
    <lineage>
        <taxon>Eukaryota</taxon>
        <taxon>Metazoa</taxon>
        <taxon>Chordata</taxon>
        <taxon>Craniata</taxon>
        <taxon>Vertebrata</taxon>
        <taxon>Euteleostomi</taxon>
        <taxon>Actinopterygii</taxon>
        <taxon>Neopterygii</taxon>
        <taxon>Teleostei</taxon>
        <taxon>Neoteleostei</taxon>
        <taxon>Acanthomorphata</taxon>
        <taxon>Eupercaria</taxon>
        <taxon>Centrarchiformes</taxon>
        <taxon>Terapontoidei</taxon>
        <taxon>Terapontidae</taxon>
        <taxon>Scortum</taxon>
    </lineage>
</organism>
<dbReference type="Proteomes" id="UP000831701">
    <property type="component" value="Chromosome 13"/>
</dbReference>
<gene>
    <name evidence="1" type="ORF">L3Q82_001353</name>
</gene>